<protein>
    <submittedName>
        <fullName evidence="2">Uncharacterized protein</fullName>
    </submittedName>
</protein>
<evidence type="ECO:0000313" key="2">
    <source>
        <dbReference type="EMBL" id="CAL4997068.1"/>
    </source>
</evidence>
<accession>A0ABC9B937</accession>
<dbReference type="Proteomes" id="UP001497457">
    <property type="component" value="Chromosome 25rd"/>
</dbReference>
<evidence type="ECO:0000256" key="1">
    <source>
        <dbReference type="SAM" id="MobiDB-lite"/>
    </source>
</evidence>
<dbReference type="EMBL" id="OZ075135">
    <property type="protein sequence ID" value="CAL4997068.1"/>
    <property type="molecule type" value="Genomic_DNA"/>
</dbReference>
<reference evidence="3" key="1">
    <citation type="submission" date="2024-06" db="EMBL/GenBank/DDBJ databases">
        <authorList>
            <person name="Ryan C."/>
        </authorList>
    </citation>
    <scope>NUCLEOTIDE SEQUENCE [LARGE SCALE GENOMIC DNA]</scope>
</reference>
<organism evidence="2 3">
    <name type="scientific">Urochloa decumbens</name>
    <dbReference type="NCBI Taxonomy" id="240449"/>
    <lineage>
        <taxon>Eukaryota</taxon>
        <taxon>Viridiplantae</taxon>
        <taxon>Streptophyta</taxon>
        <taxon>Embryophyta</taxon>
        <taxon>Tracheophyta</taxon>
        <taxon>Spermatophyta</taxon>
        <taxon>Magnoliopsida</taxon>
        <taxon>Liliopsida</taxon>
        <taxon>Poales</taxon>
        <taxon>Poaceae</taxon>
        <taxon>PACMAD clade</taxon>
        <taxon>Panicoideae</taxon>
        <taxon>Panicodae</taxon>
        <taxon>Paniceae</taxon>
        <taxon>Melinidinae</taxon>
        <taxon>Urochloa</taxon>
    </lineage>
</organism>
<feature type="compositionally biased region" description="Basic and acidic residues" evidence="1">
    <location>
        <begin position="36"/>
        <end position="48"/>
    </location>
</feature>
<reference evidence="2 3" key="2">
    <citation type="submission" date="2024-10" db="EMBL/GenBank/DDBJ databases">
        <authorList>
            <person name="Ryan C."/>
        </authorList>
    </citation>
    <scope>NUCLEOTIDE SEQUENCE [LARGE SCALE GENOMIC DNA]</scope>
</reference>
<dbReference type="AlphaFoldDB" id="A0ABC9B937"/>
<keyword evidence="3" id="KW-1185">Reference proteome</keyword>
<name>A0ABC9B937_9POAL</name>
<gene>
    <name evidence="2" type="ORF">URODEC1_LOCUS63223</name>
</gene>
<evidence type="ECO:0000313" key="3">
    <source>
        <dbReference type="Proteomes" id="UP001497457"/>
    </source>
</evidence>
<sequence length="134" mass="15082">MDKKAMEVYAAIGSRVRKKPKPLDDGSSSTSAMTAGDEKPVKAGEGGKRSKKKKNPPPPGYKRLSSSDEFVRISRAQDEEIAALAQKEIDRDAEMRRQYEIQGYADIEFTDVEDEELDEDWRPWAYRKAAGLVD</sequence>
<proteinExistence type="predicted"/>
<feature type="region of interest" description="Disordered" evidence="1">
    <location>
        <begin position="12"/>
        <end position="69"/>
    </location>
</feature>